<dbReference type="Pfam" id="PF03720">
    <property type="entry name" value="UDPG_MGDP_dh_C"/>
    <property type="match status" value="1"/>
</dbReference>
<dbReference type="STRING" id="1123360.thalar_02342"/>
<evidence type="ECO:0000313" key="2">
    <source>
        <dbReference type="EMBL" id="EPX78550.1"/>
    </source>
</evidence>
<protein>
    <submittedName>
        <fullName evidence="2">UDP-glucose dehydrogenase</fullName>
        <ecNumber evidence="2">1.1.1.22</ecNumber>
    </submittedName>
</protein>
<reference evidence="3" key="1">
    <citation type="journal article" date="2013" name="Stand. Genomic Sci.">
        <title>Genome sequence of the Litoreibacter arenae type strain (DSM 19593(T)), a member of the Roseobacter clade isolated from sea sand.</title>
        <authorList>
            <person name="Riedel T."/>
            <person name="Fiebig A."/>
            <person name="Petersen J."/>
            <person name="Gronow S."/>
            <person name="Kyrpides N.C."/>
            <person name="Goker M."/>
            <person name="Klenk H.P."/>
        </authorList>
    </citation>
    <scope>NUCLEOTIDE SEQUENCE [LARGE SCALE GENOMIC DNA]</scope>
    <source>
        <strain evidence="3">DSM 19593</strain>
    </source>
</reference>
<evidence type="ECO:0000259" key="1">
    <source>
        <dbReference type="SMART" id="SM00984"/>
    </source>
</evidence>
<dbReference type="InterPro" id="IPR014027">
    <property type="entry name" value="UDP-Glc/GDP-Man_DH_C"/>
</dbReference>
<dbReference type="Proteomes" id="UP000015351">
    <property type="component" value="Unassembled WGS sequence"/>
</dbReference>
<dbReference type="SMART" id="SM00984">
    <property type="entry name" value="UDPG_MGDP_dh_C"/>
    <property type="match status" value="1"/>
</dbReference>
<dbReference type="InterPro" id="IPR036220">
    <property type="entry name" value="UDP-Glc/GDP-Man_DH_C_sf"/>
</dbReference>
<dbReference type="HOGENOM" id="CLU_098676_0_0_5"/>
<dbReference type="Gene3D" id="3.40.50.720">
    <property type="entry name" value="NAD(P)-binding Rossmann-like Domain"/>
    <property type="match status" value="1"/>
</dbReference>
<keyword evidence="2" id="KW-0560">Oxidoreductase</keyword>
<dbReference type="EC" id="1.1.1.22" evidence="2"/>
<dbReference type="GO" id="GO:0051287">
    <property type="term" value="F:NAD binding"/>
    <property type="evidence" value="ECO:0007669"/>
    <property type="project" value="InterPro"/>
</dbReference>
<proteinExistence type="predicted"/>
<organism evidence="2 3">
    <name type="scientific">Litoreibacter arenae DSM 19593</name>
    <dbReference type="NCBI Taxonomy" id="1123360"/>
    <lineage>
        <taxon>Bacteria</taxon>
        <taxon>Pseudomonadati</taxon>
        <taxon>Pseudomonadota</taxon>
        <taxon>Alphaproteobacteria</taxon>
        <taxon>Rhodobacterales</taxon>
        <taxon>Roseobacteraceae</taxon>
        <taxon>Litoreibacter</taxon>
    </lineage>
</organism>
<dbReference type="EMBL" id="AONI01000011">
    <property type="protein sequence ID" value="EPX78550.1"/>
    <property type="molecule type" value="Genomic_DNA"/>
</dbReference>
<accession>S9RKA2</accession>
<keyword evidence="3" id="KW-1185">Reference proteome</keyword>
<dbReference type="PANTHER" id="PTHR43750">
    <property type="entry name" value="UDP-GLUCOSE 6-DEHYDROGENASE TUAD"/>
    <property type="match status" value="1"/>
</dbReference>
<dbReference type="AlphaFoldDB" id="S9RKA2"/>
<comment type="caution">
    <text evidence="2">The sequence shown here is derived from an EMBL/GenBank/DDBJ whole genome shotgun (WGS) entry which is preliminary data.</text>
</comment>
<dbReference type="eggNOG" id="COG1004">
    <property type="taxonomic scope" value="Bacteria"/>
</dbReference>
<dbReference type="PATRIC" id="fig|1123360.3.peg.2320"/>
<evidence type="ECO:0000313" key="3">
    <source>
        <dbReference type="Proteomes" id="UP000015351"/>
    </source>
</evidence>
<dbReference type="PANTHER" id="PTHR43750:SF2">
    <property type="entry name" value="UDP-GLUCOSE 6-DEHYDROGENASE"/>
    <property type="match status" value="1"/>
</dbReference>
<dbReference type="GO" id="GO:0003979">
    <property type="term" value="F:UDP-glucose 6-dehydrogenase activity"/>
    <property type="evidence" value="ECO:0007669"/>
    <property type="project" value="UniProtKB-EC"/>
</dbReference>
<feature type="domain" description="UDP-glucose/GDP-mannose dehydrogenase C-terminal" evidence="1">
    <location>
        <begin position="33"/>
        <end position="120"/>
    </location>
</feature>
<gene>
    <name evidence="2" type="ORF">thalar_02342</name>
</gene>
<dbReference type="SUPFAM" id="SSF52413">
    <property type="entry name" value="UDP-glucose/GDP-mannose dehydrogenase C-terminal domain"/>
    <property type="match status" value="1"/>
</dbReference>
<name>S9RKA2_9RHOB</name>
<sequence length="121" mass="13682">MPQNLIRAIVDANRTRKDFLSDRILARQPKVVGIYRLVMKAGSDNFRQSSIQGVMKRVKAKGVEVIVCEPVLREEAFFGSQVMCDLDAFKARSDKIVANRMTDDIRDCEAKVFTRDLSGTD</sequence>